<protein>
    <submittedName>
        <fullName evidence="1">Uncharacterized protein</fullName>
    </submittedName>
</protein>
<proteinExistence type="predicted"/>
<reference evidence="1" key="1">
    <citation type="journal article" date="2015" name="Nature">
        <title>Complex archaea that bridge the gap between prokaryotes and eukaryotes.</title>
        <authorList>
            <person name="Spang A."/>
            <person name="Saw J.H."/>
            <person name="Jorgensen S.L."/>
            <person name="Zaremba-Niedzwiedzka K."/>
            <person name="Martijn J."/>
            <person name="Lind A.E."/>
            <person name="van Eijk R."/>
            <person name="Schleper C."/>
            <person name="Guy L."/>
            <person name="Ettema T.J."/>
        </authorList>
    </citation>
    <scope>NUCLEOTIDE SEQUENCE</scope>
</reference>
<sequence length="27" mass="3132">MENRGEGKNFSKEEIFFLSQLIGSLEE</sequence>
<comment type="caution">
    <text evidence="1">The sequence shown here is derived from an EMBL/GenBank/DDBJ whole genome shotgun (WGS) entry which is preliminary data.</text>
</comment>
<organism evidence="1">
    <name type="scientific">marine sediment metagenome</name>
    <dbReference type="NCBI Taxonomy" id="412755"/>
    <lineage>
        <taxon>unclassified sequences</taxon>
        <taxon>metagenomes</taxon>
        <taxon>ecological metagenomes</taxon>
    </lineage>
</organism>
<evidence type="ECO:0000313" key="1">
    <source>
        <dbReference type="EMBL" id="KKN42713.1"/>
    </source>
</evidence>
<gene>
    <name evidence="1" type="ORF">LCGC14_0710620</name>
</gene>
<dbReference type="AlphaFoldDB" id="A0A0F9TMR3"/>
<dbReference type="EMBL" id="LAZR01001562">
    <property type="protein sequence ID" value="KKN42713.1"/>
    <property type="molecule type" value="Genomic_DNA"/>
</dbReference>
<feature type="non-terminal residue" evidence="1">
    <location>
        <position position="27"/>
    </location>
</feature>
<name>A0A0F9TMR3_9ZZZZ</name>
<accession>A0A0F9TMR3</accession>